<feature type="domain" description="Peptidase S8/S53" evidence="3">
    <location>
        <begin position="30"/>
        <end position="203"/>
    </location>
</feature>
<protein>
    <recommendedName>
        <fullName evidence="3">Peptidase S8/S53 domain-containing protein</fullName>
    </recommendedName>
</protein>
<dbReference type="PROSITE" id="PS00136">
    <property type="entry name" value="SUBTILASE_ASP"/>
    <property type="match status" value="1"/>
</dbReference>
<evidence type="ECO:0000313" key="5">
    <source>
        <dbReference type="Proteomes" id="UP000254508"/>
    </source>
</evidence>
<keyword evidence="5" id="KW-1185">Reference proteome</keyword>
<accession>A0A345YIT7</accession>
<dbReference type="CDD" id="cd00306">
    <property type="entry name" value="Peptidases_S8_S53"/>
    <property type="match status" value="1"/>
</dbReference>
<organism evidence="4 5">
    <name type="scientific">Erythrobacter aureus</name>
    <dbReference type="NCBI Taxonomy" id="2182384"/>
    <lineage>
        <taxon>Bacteria</taxon>
        <taxon>Pseudomonadati</taxon>
        <taxon>Pseudomonadota</taxon>
        <taxon>Alphaproteobacteria</taxon>
        <taxon>Sphingomonadales</taxon>
        <taxon>Erythrobacteraceae</taxon>
        <taxon>Erythrobacter/Porphyrobacter group</taxon>
        <taxon>Erythrobacter</taxon>
    </lineage>
</organism>
<dbReference type="AlphaFoldDB" id="A0A345YIT7"/>
<gene>
    <name evidence="4" type="ORF">DVR09_15400</name>
</gene>
<dbReference type="GO" id="GO:0004252">
    <property type="term" value="F:serine-type endopeptidase activity"/>
    <property type="evidence" value="ECO:0007669"/>
    <property type="project" value="InterPro"/>
</dbReference>
<keyword evidence="2" id="KW-0732">Signal</keyword>
<dbReference type="GO" id="GO:0006508">
    <property type="term" value="P:proteolysis"/>
    <property type="evidence" value="ECO:0007669"/>
    <property type="project" value="InterPro"/>
</dbReference>
<dbReference type="SUPFAM" id="SSF52743">
    <property type="entry name" value="Subtilisin-like"/>
    <property type="match status" value="1"/>
</dbReference>
<name>A0A345YIT7_9SPHN</name>
<dbReference type="EMBL" id="CP031358">
    <property type="protein sequence ID" value="AXK43839.1"/>
    <property type="molecule type" value="Genomic_DNA"/>
</dbReference>
<proteinExistence type="predicted"/>
<dbReference type="RefSeq" id="WP_115418152.1">
    <property type="nucleotide sequence ID" value="NZ_CP031358.1"/>
</dbReference>
<evidence type="ECO:0000259" key="3">
    <source>
        <dbReference type="Pfam" id="PF00082"/>
    </source>
</evidence>
<dbReference type="KEGG" id="err:DVR09_15400"/>
<geneLocation type="plasmid" evidence="4 5">
    <name>unnamed</name>
</geneLocation>
<evidence type="ECO:0000256" key="1">
    <source>
        <dbReference type="ARBA" id="ARBA00022801"/>
    </source>
</evidence>
<sequence length="255" mass="27775">MKIISKLYTIVALLVASILIANPAYAQAERVKVAIIDTGVVVENSYPDAVVTRYDARPGREIAVDTRSGRQWGSKHGTWVAGALLNEVQDDVEILSYRVESKCRGNECDIRLREIYNAALHAVAQDAKILIISSAGAMPASVQDMFADIAAQGVHLVFSAGNNGGTSPYIRLASLNRDYIHVVGALDKDGDKARFSDDDDGQDLFRWYPGEDIHTVDPSGASRVVDGTSYSTSLLAADLVRDLRKPTYDLASIRY</sequence>
<dbReference type="InterPro" id="IPR023827">
    <property type="entry name" value="Peptidase_S8_Asp-AS"/>
</dbReference>
<reference evidence="4 5" key="1">
    <citation type="submission" date="2018-07" db="EMBL/GenBank/DDBJ databases">
        <title>Genome sequence of Erythrobacter strain YH-07, an antagonistic bacterium isolated from Yellow Sea.</title>
        <authorList>
            <person name="Tang T."/>
            <person name="Liu Q."/>
            <person name="Sun X."/>
        </authorList>
    </citation>
    <scope>NUCLEOTIDE SEQUENCE [LARGE SCALE GENOMIC DNA]</scope>
    <source>
        <strain evidence="4 5">YH-07</strain>
        <plasmid evidence="4 5">unnamed</plasmid>
    </source>
</reference>
<dbReference type="InterPro" id="IPR036852">
    <property type="entry name" value="Peptidase_S8/S53_dom_sf"/>
</dbReference>
<dbReference type="Gene3D" id="3.40.50.200">
    <property type="entry name" value="Peptidase S8/S53 domain"/>
    <property type="match status" value="1"/>
</dbReference>
<dbReference type="Pfam" id="PF00082">
    <property type="entry name" value="Peptidase_S8"/>
    <property type="match status" value="1"/>
</dbReference>
<feature type="signal peptide" evidence="2">
    <location>
        <begin position="1"/>
        <end position="26"/>
    </location>
</feature>
<dbReference type="OrthoDB" id="9798386at2"/>
<feature type="chain" id="PRO_5017070903" description="Peptidase S8/S53 domain-containing protein" evidence="2">
    <location>
        <begin position="27"/>
        <end position="255"/>
    </location>
</feature>
<evidence type="ECO:0000256" key="2">
    <source>
        <dbReference type="SAM" id="SignalP"/>
    </source>
</evidence>
<keyword evidence="1" id="KW-0378">Hydrolase</keyword>
<dbReference type="InterPro" id="IPR000209">
    <property type="entry name" value="Peptidase_S8/S53_dom"/>
</dbReference>
<dbReference type="Proteomes" id="UP000254508">
    <property type="component" value="Plasmid unnamed"/>
</dbReference>
<keyword evidence="4" id="KW-0614">Plasmid</keyword>
<evidence type="ECO:0000313" key="4">
    <source>
        <dbReference type="EMBL" id="AXK43839.1"/>
    </source>
</evidence>